<dbReference type="GO" id="GO:0006355">
    <property type="term" value="P:regulation of DNA-templated transcription"/>
    <property type="evidence" value="ECO:0007669"/>
    <property type="project" value="InterPro"/>
</dbReference>
<dbReference type="AlphaFoldDB" id="A0A7C3HQF0"/>
<dbReference type="EMBL" id="DSWI01000008">
    <property type="protein sequence ID" value="HFG19441.1"/>
    <property type="molecule type" value="Genomic_DNA"/>
</dbReference>
<evidence type="ECO:0000313" key="2">
    <source>
        <dbReference type="EMBL" id="HFG19441.1"/>
    </source>
</evidence>
<evidence type="ECO:0000259" key="1">
    <source>
        <dbReference type="Pfam" id="PF22513"/>
    </source>
</evidence>
<comment type="caution">
    <text evidence="2">The sequence shown here is derived from an EMBL/GenBank/DDBJ whole genome shotgun (WGS) entry which is preliminary data.</text>
</comment>
<dbReference type="Pfam" id="PF22513">
    <property type="entry name" value="FitA-like_RHH"/>
    <property type="match status" value="1"/>
</dbReference>
<gene>
    <name evidence="2" type="ORF">ENS82_01810</name>
</gene>
<name>A0A7C3HQF0_MEIRU</name>
<sequence>MASLIIRNLDETTKQALRLRAAQHGVSMEEEARRILRAALGVTRYPARLGGHLRDRFQAVADEDFHLPERHRPRKPPQLG</sequence>
<dbReference type="InterPro" id="IPR013321">
    <property type="entry name" value="Arc_rbn_hlx_hlx"/>
</dbReference>
<accession>A0A7C3HQF0</accession>
<feature type="domain" description="Antitoxin FitA-like ribbon-helix-helix" evidence="1">
    <location>
        <begin position="2"/>
        <end position="40"/>
    </location>
</feature>
<dbReference type="InterPro" id="IPR053853">
    <property type="entry name" value="FitA-like_RHH"/>
</dbReference>
<dbReference type="Gene3D" id="1.10.1220.10">
    <property type="entry name" value="Met repressor-like"/>
    <property type="match status" value="1"/>
</dbReference>
<organism evidence="2">
    <name type="scientific">Meiothermus ruber</name>
    <dbReference type="NCBI Taxonomy" id="277"/>
    <lineage>
        <taxon>Bacteria</taxon>
        <taxon>Thermotogati</taxon>
        <taxon>Deinococcota</taxon>
        <taxon>Deinococci</taxon>
        <taxon>Thermales</taxon>
        <taxon>Thermaceae</taxon>
        <taxon>Meiothermus</taxon>
    </lineage>
</organism>
<reference evidence="2" key="1">
    <citation type="journal article" date="2020" name="mSystems">
        <title>Genome- and Community-Level Interaction Insights into Carbon Utilization and Element Cycling Functions of Hydrothermarchaeota in Hydrothermal Sediment.</title>
        <authorList>
            <person name="Zhou Z."/>
            <person name="Liu Y."/>
            <person name="Xu W."/>
            <person name="Pan J."/>
            <person name="Luo Z.H."/>
            <person name="Li M."/>
        </authorList>
    </citation>
    <scope>NUCLEOTIDE SEQUENCE [LARGE SCALE GENOMIC DNA]</scope>
    <source>
        <strain evidence="2">SpSt-524</strain>
    </source>
</reference>
<proteinExistence type="predicted"/>
<protein>
    <submittedName>
        <fullName evidence="2">Plasmid stabilization protein</fullName>
    </submittedName>
</protein>
<dbReference type="SUPFAM" id="SSF47598">
    <property type="entry name" value="Ribbon-helix-helix"/>
    <property type="match status" value="1"/>
</dbReference>
<dbReference type="InterPro" id="IPR010985">
    <property type="entry name" value="Ribbon_hlx_hlx"/>
</dbReference>